<evidence type="ECO:0000313" key="11">
    <source>
        <dbReference type="Proteomes" id="UP001168478"/>
    </source>
</evidence>
<dbReference type="InterPro" id="IPR004358">
    <property type="entry name" value="Sig_transdc_His_kin-like_C"/>
</dbReference>
<feature type="domain" description="Histidine kinase" evidence="9">
    <location>
        <begin position="500"/>
        <end position="716"/>
    </location>
</feature>
<accession>A0AAW7JI12</accession>
<dbReference type="InterPro" id="IPR005467">
    <property type="entry name" value="His_kinase_dom"/>
</dbReference>
<proteinExistence type="predicted"/>
<dbReference type="SUPFAM" id="SSF55874">
    <property type="entry name" value="ATPase domain of HSP90 chaperone/DNA topoisomerase II/histidine kinase"/>
    <property type="match status" value="1"/>
</dbReference>
<dbReference type="GO" id="GO:0000160">
    <property type="term" value="P:phosphorelay signal transduction system"/>
    <property type="evidence" value="ECO:0007669"/>
    <property type="project" value="UniProtKB-KW"/>
</dbReference>
<dbReference type="PANTHER" id="PTHR43711:SF31">
    <property type="entry name" value="HISTIDINE KINASE"/>
    <property type="match status" value="1"/>
</dbReference>
<evidence type="ECO:0000256" key="1">
    <source>
        <dbReference type="ARBA" id="ARBA00000085"/>
    </source>
</evidence>
<dbReference type="PROSITE" id="PS50005">
    <property type="entry name" value="TPR"/>
    <property type="match status" value="1"/>
</dbReference>
<dbReference type="SMART" id="SM00387">
    <property type="entry name" value="HATPase_c"/>
    <property type="match status" value="1"/>
</dbReference>
<keyword evidence="8" id="KW-1133">Transmembrane helix</keyword>
<organism evidence="10 11">
    <name type="scientific">Leyella lascolaii</name>
    <dbReference type="NCBI Taxonomy" id="1776379"/>
    <lineage>
        <taxon>Bacteria</taxon>
        <taxon>Pseudomonadati</taxon>
        <taxon>Bacteroidota</taxon>
        <taxon>Bacteroidia</taxon>
        <taxon>Bacteroidales</taxon>
        <taxon>Prevotellaceae</taxon>
        <taxon>Leyella</taxon>
    </lineage>
</organism>
<dbReference type="GO" id="GO:0004673">
    <property type="term" value="F:protein histidine kinase activity"/>
    <property type="evidence" value="ECO:0007669"/>
    <property type="project" value="UniProtKB-EC"/>
</dbReference>
<evidence type="ECO:0000256" key="8">
    <source>
        <dbReference type="SAM" id="Phobius"/>
    </source>
</evidence>
<keyword evidence="3" id="KW-0808">Transferase</keyword>
<dbReference type="EC" id="2.7.13.3" evidence="2"/>
<dbReference type="InterPro" id="IPR011990">
    <property type="entry name" value="TPR-like_helical_dom_sf"/>
</dbReference>
<dbReference type="PROSITE" id="PS50109">
    <property type="entry name" value="HIS_KIN"/>
    <property type="match status" value="1"/>
</dbReference>
<reference evidence="10" key="1">
    <citation type="submission" date="2023-06" db="EMBL/GenBank/DDBJ databases">
        <authorList>
            <person name="Zeman M."/>
            <person name="Kubasova T."/>
            <person name="Jahodarova E."/>
            <person name="Nykrynova M."/>
            <person name="Rychlik I."/>
        </authorList>
    </citation>
    <scope>NUCLEOTIDE SEQUENCE</scope>
    <source>
        <strain evidence="10">ET15</strain>
    </source>
</reference>
<keyword evidence="7" id="KW-0175">Coiled coil</keyword>
<comment type="catalytic activity">
    <reaction evidence="1">
        <text>ATP + protein L-histidine = ADP + protein N-phospho-L-histidine.</text>
        <dbReference type="EC" id="2.7.13.3"/>
    </reaction>
</comment>
<keyword evidence="6" id="KW-0802">TPR repeat</keyword>
<dbReference type="Pfam" id="PF02518">
    <property type="entry name" value="HATPase_c"/>
    <property type="match status" value="1"/>
</dbReference>
<dbReference type="Gene3D" id="1.25.40.10">
    <property type="entry name" value="Tetratricopeptide repeat domain"/>
    <property type="match status" value="2"/>
</dbReference>
<gene>
    <name evidence="10" type="ORF">QVN84_08150</name>
</gene>
<dbReference type="InterPro" id="IPR033406">
    <property type="entry name" value="DUF5113"/>
</dbReference>
<name>A0AAW7JI12_9BACT</name>
<feature type="transmembrane region" description="Helical" evidence="8">
    <location>
        <begin position="403"/>
        <end position="425"/>
    </location>
</feature>
<dbReference type="InterPro" id="IPR003594">
    <property type="entry name" value="HATPase_dom"/>
</dbReference>
<dbReference type="PROSITE" id="PS51257">
    <property type="entry name" value="PROKAR_LIPOPROTEIN"/>
    <property type="match status" value="1"/>
</dbReference>
<dbReference type="InterPro" id="IPR033405">
    <property type="entry name" value="DUF5112"/>
</dbReference>
<protein>
    <recommendedName>
        <fullName evidence="2">histidine kinase</fullName>
        <ecNumber evidence="2">2.7.13.3</ecNumber>
    </recommendedName>
</protein>
<feature type="repeat" description="TPR" evidence="6">
    <location>
        <begin position="70"/>
        <end position="103"/>
    </location>
</feature>
<evidence type="ECO:0000256" key="4">
    <source>
        <dbReference type="ARBA" id="ARBA00022777"/>
    </source>
</evidence>
<dbReference type="Proteomes" id="UP001168478">
    <property type="component" value="Unassembled WGS sequence"/>
</dbReference>
<evidence type="ECO:0000256" key="5">
    <source>
        <dbReference type="ARBA" id="ARBA00023012"/>
    </source>
</evidence>
<feature type="transmembrane region" description="Helical" evidence="8">
    <location>
        <begin position="716"/>
        <end position="735"/>
    </location>
</feature>
<evidence type="ECO:0000256" key="7">
    <source>
        <dbReference type="SAM" id="Coils"/>
    </source>
</evidence>
<dbReference type="InterPro" id="IPR036890">
    <property type="entry name" value="HATPase_C_sf"/>
</dbReference>
<keyword evidence="8" id="KW-0812">Transmembrane</keyword>
<dbReference type="SMART" id="SM00028">
    <property type="entry name" value="TPR"/>
    <property type="match status" value="3"/>
</dbReference>
<evidence type="ECO:0000313" key="10">
    <source>
        <dbReference type="EMBL" id="MDN0025488.1"/>
    </source>
</evidence>
<dbReference type="PRINTS" id="PR00344">
    <property type="entry name" value="BCTRLSENSOR"/>
</dbReference>
<sequence length="1163" mass="135129">MRKGIETFLLLFIICIFIFFSCSRPENRNMTDKLNTISYEYHYRNIDTSLVYAQRAYNASKSMDYSAGEAEALNNLAFVYMAKMDYDKAYDLLNKAQQITDNQIELLVSDVQFMRLCQRQSKNKDFYFYRESALSRMKRIEEEYAGLSEREHQRYVYAQSEYSIVLSAYLFYIGLTDLSVSAIESINPNGDIVEDTAQLLNYYYNIGSGGIIKSDSEKSICQAEFNYLMRCYLLSRQYNYPYWEANSLQAISEHLINKENREFIIKNNPQEIDFINVDKMPDSLLAGNIARRSLILFEQYGDVYQTAGAYRTLGECYLSINDYGSALICLDNALHKNIAINKAPDLVASIREQLSLVYAAIGDKNKSFQNRRIYLEMQEKTRQDRQLEARAEQLSKSSRQLNIMLGAVVLMIILVIILLFIFNYLRRKNENKYSVSGFLRPLEEWKHKNELQEKEFNERFEELNEQIEIAKQQLLSNKKRNLEQRAKISLANGILPLINRMEHEVKKLMATNETEAVRKERYEYLSEITDIINEYNDVLTRWIQMNRGELNLHIESFELQKVFDIVSKSRMEYRLRGIDFVIKPTTSVVKADRVLTLFMINTMAENARRFTPPGGRVVIDSRSGDDFVEISVTDTGCGIEHTKLEHIFSHNLFENNREDAVKSDAGKRTHGFGLMNCKGIIDKYKKISSLFSVCTIAAESEPGKGSRFYFRLPKGMMRVIITIMMISCPALSFSMRNANLRLASSFSDSAHVANLNEDYHKTLVYADSCIKHLNKYYLSQKSGGRDTMKVYSDAMYPPAELVWFYDSLHTDYNVILNIRNECAIAAMGLYEWDLYEYNNNAYTKLFRERSADSTLSDYVHVMQESRNNKNVAIIMLSFLFIMIFPAYYFLYYRHRIYYNLYVESIVSINKVLLSDVTPESKLEQINDIWSKCNKFSVMNTRLQMLDGVVNQIKHALRQKINLISEKQTDLEYAKDELQKNELENYKMHISNSVLDNCLSTLKHETMYYPSRIKQLLEGRDSNLLAINETLSYYKELYTILSTQTLRQIYVSNAVDYQIVGYMFDILKKLNGGVRPDITFDDYNVRYVLVKVFMTSMRLTEKQLADLFSPLTCDIRFLLCKQIIREVGEITNARACGIQAVGGDNGSTIIEIILTKSIWTNLKL</sequence>
<dbReference type="AlphaFoldDB" id="A0AAW7JI12"/>
<dbReference type="Gene3D" id="3.30.565.10">
    <property type="entry name" value="Histidine kinase-like ATPase, C-terminal domain"/>
    <property type="match status" value="1"/>
</dbReference>
<evidence type="ECO:0000256" key="3">
    <source>
        <dbReference type="ARBA" id="ARBA00022679"/>
    </source>
</evidence>
<feature type="coiled-coil region" evidence="7">
    <location>
        <begin position="446"/>
        <end position="480"/>
    </location>
</feature>
<comment type="caution">
    <text evidence="10">The sequence shown here is derived from an EMBL/GenBank/DDBJ whole genome shotgun (WGS) entry which is preliminary data.</text>
</comment>
<keyword evidence="5" id="KW-0902">Two-component regulatory system</keyword>
<keyword evidence="4" id="KW-0418">Kinase</keyword>
<dbReference type="SUPFAM" id="SSF48452">
    <property type="entry name" value="TPR-like"/>
    <property type="match status" value="2"/>
</dbReference>
<evidence type="ECO:0000259" key="9">
    <source>
        <dbReference type="PROSITE" id="PS50109"/>
    </source>
</evidence>
<dbReference type="EMBL" id="JAUEIF010000006">
    <property type="protein sequence ID" value="MDN0025488.1"/>
    <property type="molecule type" value="Genomic_DNA"/>
</dbReference>
<reference evidence="10" key="2">
    <citation type="submission" date="2023-08" db="EMBL/GenBank/DDBJ databases">
        <title>Identification and characterization of horizontal gene transfer across gut microbiota members of farm animals based on homology search.</title>
        <authorList>
            <person name="Schwarzerova J."/>
            <person name="Nykrynova M."/>
            <person name="Jureckova K."/>
            <person name="Cejkova D."/>
            <person name="Rychlik I."/>
        </authorList>
    </citation>
    <scope>NUCLEOTIDE SEQUENCE</scope>
    <source>
        <strain evidence="10">ET15</strain>
    </source>
</reference>
<feature type="transmembrane region" description="Helical" evidence="8">
    <location>
        <begin position="871"/>
        <end position="890"/>
    </location>
</feature>
<dbReference type="PANTHER" id="PTHR43711">
    <property type="entry name" value="TWO-COMPONENT HISTIDINE KINASE"/>
    <property type="match status" value="1"/>
</dbReference>
<evidence type="ECO:0000256" key="6">
    <source>
        <dbReference type="PROSITE-ProRule" id="PRU00339"/>
    </source>
</evidence>
<dbReference type="Pfam" id="PF17140">
    <property type="entry name" value="DUF5113"/>
    <property type="match status" value="2"/>
</dbReference>
<dbReference type="InterPro" id="IPR019734">
    <property type="entry name" value="TPR_rpt"/>
</dbReference>
<keyword evidence="8" id="KW-0472">Membrane</keyword>
<dbReference type="InterPro" id="IPR050736">
    <property type="entry name" value="Sensor_HK_Regulatory"/>
</dbReference>
<dbReference type="Pfam" id="PF17139">
    <property type="entry name" value="DUF5112"/>
    <property type="match status" value="1"/>
</dbReference>
<evidence type="ECO:0000256" key="2">
    <source>
        <dbReference type="ARBA" id="ARBA00012438"/>
    </source>
</evidence>